<dbReference type="Proteomes" id="UP000217448">
    <property type="component" value="Unassembled WGS sequence"/>
</dbReference>
<protein>
    <submittedName>
        <fullName evidence="8">Methyl-accepting chemotaxis protein</fullName>
    </submittedName>
</protein>
<dbReference type="SUPFAM" id="SSF58104">
    <property type="entry name" value="Methyl-accepting chemotaxis protein (MCP) signaling domain"/>
    <property type="match status" value="1"/>
</dbReference>
<dbReference type="SMART" id="SM00283">
    <property type="entry name" value="MA"/>
    <property type="match status" value="1"/>
</dbReference>
<keyword evidence="9" id="KW-1185">Reference proteome</keyword>
<evidence type="ECO:0000256" key="5">
    <source>
        <dbReference type="SAM" id="Phobius"/>
    </source>
</evidence>
<evidence type="ECO:0000313" key="8">
    <source>
        <dbReference type="EMBL" id="MCT4370353.1"/>
    </source>
</evidence>
<gene>
    <name evidence="8" type="ORF">CLG85_008475</name>
</gene>
<feature type="domain" description="HAMP" evidence="7">
    <location>
        <begin position="435"/>
        <end position="487"/>
    </location>
</feature>
<evidence type="ECO:0000313" key="9">
    <source>
        <dbReference type="Proteomes" id="UP000217448"/>
    </source>
</evidence>
<organism evidence="8 9">
    <name type="scientific">Alloyangia mangrovi</name>
    <dbReference type="NCBI Taxonomy" id="1779329"/>
    <lineage>
        <taxon>Bacteria</taxon>
        <taxon>Pseudomonadati</taxon>
        <taxon>Pseudomonadota</taxon>
        <taxon>Alphaproteobacteria</taxon>
        <taxon>Rhodobacterales</taxon>
        <taxon>Roseobacteraceae</taxon>
        <taxon>Alloyangia</taxon>
    </lineage>
</organism>
<feature type="domain" description="HAMP" evidence="7">
    <location>
        <begin position="368"/>
        <end position="421"/>
    </location>
</feature>
<reference evidence="9" key="1">
    <citation type="submission" date="2023-07" db="EMBL/GenBank/DDBJ databases">
        <title>Yangia mangrovi SAOS 153D genome.</title>
        <authorList>
            <person name="Verma A."/>
            <person name="Pal Y."/>
            <person name="Sundharam S."/>
            <person name="Bisht B."/>
            <person name="Srinivasan K."/>
        </authorList>
    </citation>
    <scope>NUCLEOTIDE SEQUENCE [LARGE SCALE GENOMIC DNA]</scope>
    <source>
        <strain evidence="9">SAOS 153D</strain>
    </source>
</reference>
<dbReference type="InterPro" id="IPR004089">
    <property type="entry name" value="MCPsignal_dom"/>
</dbReference>
<dbReference type="PROSITE" id="PS50111">
    <property type="entry name" value="CHEMOTAXIS_TRANSDUC_2"/>
    <property type="match status" value="1"/>
</dbReference>
<accession>A0ABT2KJ14</accession>
<sequence length="761" mass="79912">MSRLRSLSVALKLPLLIIAIAMGCLGVAGAISYEVSLAQLMQEVSFRLAAVRDTRAALLEDWFDDKLEALGDIAKQAHTIEAASSFLSTYESLGPEANDYLRLHYIDENPNPPEARDTMEEATDTTAYSLFHKKFHAAFRNDVEALHLRDLLIVSAAGEVIYSVRKQENFATSLGETGGALGSAVRAALAEGTEFGFGDFAAEPALDGRVAGFLASPLTNEWGDVTAALVFELDEADVSAILAMPSALTATTRIALIGQDQTPRGTGSLSEETGALGDAAPDNPAITAALSGESGVTELALPDGESLAAFQPVRLGPPDAPGGTTWALLAAEPSEVIAAGPRAMLGKLIRAAVPALIVALLVAVLAARNIARPLGRLTAAVGEVAAGHYDGEIPAQKRGDEIGRIACALDALRRDLRQSRDDLQSGASTRAEMQSAQASVVEALQTALSRLAEGDLGSTIAQGFPEDYERLRNDFNRATDRLQQAMIDVSQSAEAINHDVDHIAQASEELGQRTERQAATVEETAAALDQLTASVSEAAKNAAEVDSIVGKAREDAQASGEVVRETIEAIAVIEASFQRISGNIKVIDDIAFQTNLLALNAGVEAARAGDAGLGFAVVASEFRMLAQRCSEAAREINTQITASSDHVQDGVRLVGRTGGALKEIIDSIRTIADRVTAIADSAREQSTGLSELNSAVSELDMTTQKNAAMFEQTSAASSDLRSAAQGLRQNVGRFTLGSRAESWTAGDTATEKAASRHAASA</sequence>
<dbReference type="PROSITE" id="PS50885">
    <property type="entry name" value="HAMP"/>
    <property type="match status" value="2"/>
</dbReference>
<evidence type="ECO:0000256" key="4">
    <source>
        <dbReference type="SAM" id="MobiDB-lite"/>
    </source>
</evidence>
<feature type="transmembrane region" description="Helical" evidence="5">
    <location>
        <begin position="348"/>
        <end position="367"/>
    </location>
</feature>
<keyword evidence="5" id="KW-1133">Transmembrane helix</keyword>
<dbReference type="Gene3D" id="6.10.340.10">
    <property type="match status" value="1"/>
</dbReference>
<dbReference type="PANTHER" id="PTHR43531">
    <property type="entry name" value="PROTEIN ICFG"/>
    <property type="match status" value="1"/>
</dbReference>
<feature type="domain" description="Methyl-accepting transducer" evidence="6">
    <location>
        <begin position="492"/>
        <end position="721"/>
    </location>
</feature>
<feature type="region of interest" description="Disordered" evidence="4">
    <location>
        <begin position="742"/>
        <end position="761"/>
    </location>
</feature>
<dbReference type="PANTHER" id="PTHR43531:SF11">
    <property type="entry name" value="METHYL-ACCEPTING CHEMOTAXIS PROTEIN 3"/>
    <property type="match status" value="1"/>
</dbReference>
<name>A0ABT2KJ14_9RHOB</name>
<dbReference type="SMART" id="SM00304">
    <property type="entry name" value="HAMP"/>
    <property type="match status" value="2"/>
</dbReference>
<dbReference type="Pfam" id="PF00015">
    <property type="entry name" value="MCPsignal"/>
    <property type="match status" value="1"/>
</dbReference>
<dbReference type="CDD" id="cd06225">
    <property type="entry name" value="HAMP"/>
    <property type="match status" value="1"/>
</dbReference>
<dbReference type="InterPro" id="IPR003660">
    <property type="entry name" value="HAMP_dom"/>
</dbReference>
<keyword evidence="5" id="KW-0812">Transmembrane</keyword>
<evidence type="ECO:0000259" key="6">
    <source>
        <dbReference type="PROSITE" id="PS50111"/>
    </source>
</evidence>
<comment type="similarity">
    <text evidence="2">Belongs to the methyl-accepting chemotaxis (MCP) protein family.</text>
</comment>
<keyword evidence="1" id="KW-0145">Chemotaxis</keyword>
<evidence type="ECO:0000259" key="7">
    <source>
        <dbReference type="PROSITE" id="PS50885"/>
    </source>
</evidence>
<keyword evidence="3" id="KW-0807">Transducer</keyword>
<dbReference type="SUPFAM" id="SSF158472">
    <property type="entry name" value="HAMP domain-like"/>
    <property type="match status" value="1"/>
</dbReference>
<dbReference type="InterPro" id="IPR051310">
    <property type="entry name" value="MCP_chemotaxis"/>
</dbReference>
<dbReference type="Gene3D" id="1.10.287.950">
    <property type="entry name" value="Methyl-accepting chemotaxis protein"/>
    <property type="match status" value="1"/>
</dbReference>
<evidence type="ECO:0000256" key="1">
    <source>
        <dbReference type="ARBA" id="ARBA00022500"/>
    </source>
</evidence>
<evidence type="ECO:0000256" key="3">
    <source>
        <dbReference type="PROSITE-ProRule" id="PRU00284"/>
    </source>
</evidence>
<dbReference type="Pfam" id="PF00672">
    <property type="entry name" value="HAMP"/>
    <property type="match status" value="1"/>
</dbReference>
<dbReference type="RefSeq" id="WP_260348715.1">
    <property type="nucleotide sequence ID" value="NZ_NTHN02000012.1"/>
</dbReference>
<comment type="caution">
    <text evidence="8">The sequence shown here is derived from an EMBL/GenBank/DDBJ whole genome shotgun (WGS) entry which is preliminary data.</text>
</comment>
<dbReference type="EMBL" id="NTHN02000012">
    <property type="protein sequence ID" value="MCT4370353.1"/>
    <property type="molecule type" value="Genomic_DNA"/>
</dbReference>
<dbReference type="PROSITE" id="PS51257">
    <property type="entry name" value="PROKAR_LIPOPROTEIN"/>
    <property type="match status" value="1"/>
</dbReference>
<proteinExistence type="inferred from homology"/>
<evidence type="ECO:0000256" key="2">
    <source>
        <dbReference type="ARBA" id="ARBA00029447"/>
    </source>
</evidence>
<keyword evidence="5" id="KW-0472">Membrane</keyword>